<evidence type="ECO:0000313" key="3">
    <source>
        <dbReference type="EMBL" id="KAF2728656.1"/>
    </source>
</evidence>
<name>A0A9P4UX67_9PLEO</name>
<keyword evidence="1" id="KW-0812">Transmembrane</keyword>
<comment type="caution">
    <text evidence="3">The sequence shown here is derived from an EMBL/GenBank/DDBJ whole genome shotgun (WGS) entry which is preliminary data.</text>
</comment>
<protein>
    <recommendedName>
        <fullName evidence="2">Glycosyl transferase CAP10 domain-containing protein</fullName>
    </recommendedName>
</protein>
<evidence type="ECO:0000259" key="2">
    <source>
        <dbReference type="Pfam" id="PF05686"/>
    </source>
</evidence>
<dbReference type="PANTHER" id="PTHR12203">
    <property type="entry name" value="KDEL LYS-ASP-GLU-LEU CONTAINING - RELATED"/>
    <property type="match status" value="1"/>
</dbReference>
<sequence>MHAKAAFLRPSWRTLQLLALVSVVLCVIVVYESYWGIPSASWPRLPSWGGVGGWDNAHPIDVLIADAAKGFKQALSSEAKSLEDAANKYRERRRRHPPPGFDAWYHFASEKGAVIVEDFWDQIYDDLGPFWSLESHTLRQQAHAFTPRIEIRDGNITMRKMGPHVRLDQWTDMLKTLLDQKHVQLPDLDIPLLVYEEPALIVPWQTIDTAMSFARPIPPAPADVALEYTGIEGVENAGFSFDPEWLGARRVHPAKANEGERPYWSLVRPACHPKSAAQQEPLLRDIWDVHEHTDEEHSAVNMLPIVFPDGTLQGYVKNWSVATDACKYSHLQGLHGAFVAPEDLNACVKMWPLFGASKFSMNNDILLPSPSAWNLSLASAEEYPPVNWSQRENKLFWRGPATGGLSDDNNWRRFHRHRFVSMMNASEVNMAEPLPRWGRNSSIGVSRSETFLLTDENPYQLANNGGNTLGSWVKSWADVAFTDLHCSEMIADGSCPYDEDFYRVDNTVDDDKFQQYKYTVALDGNGGDDGGELIERMRGGTVVLRASVYRNWYDNRLWPWVHFVPMDNTFMDVYGIMEYFLGTRGPALLQDAAARRIATAAHSWAEKVLRKDDMLIYVYRLVLEYARVVDNRRERLGWVADLDEEGRT</sequence>
<dbReference type="InterPro" id="IPR006598">
    <property type="entry name" value="CAP10"/>
</dbReference>
<dbReference type="InterPro" id="IPR051091">
    <property type="entry name" value="O-Glucosyltr/Glycosyltrsf_90"/>
</dbReference>
<organism evidence="3 4">
    <name type="scientific">Polyplosphaeria fusca</name>
    <dbReference type="NCBI Taxonomy" id="682080"/>
    <lineage>
        <taxon>Eukaryota</taxon>
        <taxon>Fungi</taxon>
        <taxon>Dikarya</taxon>
        <taxon>Ascomycota</taxon>
        <taxon>Pezizomycotina</taxon>
        <taxon>Dothideomycetes</taxon>
        <taxon>Pleosporomycetidae</taxon>
        <taxon>Pleosporales</taxon>
        <taxon>Tetraplosphaeriaceae</taxon>
        <taxon>Polyplosphaeria</taxon>
    </lineage>
</organism>
<feature type="transmembrane region" description="Helical" evidence="1">
    <location>
        <begin position="12"/>
        <end position="31"/>
    </location>
</feature>
<evidence type="ECO:0000313" key="4">
    <source>
        <dbReference type="Proteomes" id="UP000799444"/>
    </source>
</evidence>
<gene>
    <name evidence="3" type="ORF">EJ04DRAFT_546680</name>
</gene>
<feature type="domain" description="Glycosyl transferase CAP10" evidence="2">
    <location>
        <begin position="515"/>
        <end position="630"/>
    </location>
</feature>
<keyword evidence="1" id="KW-0472">Membrane</keyword>
<dbReference type="EMBL" id="ML996271">
    <property type="protein sequence ID" value="KAF2728656.1"/>
    <property type="molecule type" value="Genomic_DNA"/>
</dbReference>
<keyword evidence="1" id="KW-1133">Transmembrane helix</keyword>
<evidence type="ECO:0000256" key="1">
    <source>
        <dbReference type="SAM" id="Phobius"/>
    </source>
</evidence>
<dbReference type="Pfam" id="PF05686">
    <property type="entry name" value="Glyco_transf_90"/>
    <property type="match status" value="1"/>
</dbReference>
<dbReference type="AlphaFoldDB" id="A0A9P4UX67"/>
<dbReference type="PANTHER" id="PTHR12203:SF22">
    <property type="entry name" value="CAPSULE ASSOCIATED PROTEIN"/>
    <property type="match status" value="1"/>
</dbReference>
<accession>A0A9P4UX67</accession>
<proteinExistence type="predicted"/>
<dbReference type="Proteomes" id="UP000799444">
    <property type="component" value="Unassembled WGS sequence"/>
</dbReference>
<reference evidence="3" key="1">
    <citation type="journal article" date="2020" name="Stud. Mycol.">
        <title>101 Dothideomycetes genomes: a test case for predicting lifestyles and emergence of pathogens.</title>
        <authorList>
            <person name="Haridas S."/>
            <person name="Albert R."/>
            <person name="Binder M."/>
            <person name="Bloem J."/>
            <person name="Labutti K."/>
            <person name="Salamov A."/>
            <person name="Andreopoulos B."/>
            <person name="Baker S."/>
            <person name="Barry K."/>
            <person name="Bills G."/>
            <person name="Bluhm B."/>
            <person name="Cannon C."/>
            <person name="Castanera R."/>
            <person name="Culley D."/>
            <person name="Daum C."/>
            <person name="Ezra D."/>
            <person name="Gonzalez J."/>
            <person name="Henrissat B."/>
            <person name="Kuo A."/>
            <person name="Liang C."/>
            <person name="Lipzen A."/>
            <person name="Lutzoni F."/>
            <person name="Magnuson J."/>
            <person name="Mondo S."/>
            <person name="Nolan M."/>
            <person name="Ohm R."/>
            <person name="Pangilinan J."/>
            <person name="Park H.-J."/>
            <person name="Ramirez L."/>
            <person name="Alfaro M."/>
            <person name="Sun H."/>
            <person name="Tritt A."/>
            <person name="Yoshinaga Y."/>
            <person name="Zwiers L.-H."/>
            <person name="Turgeon B."/>
            <person name="Goodwin S."/>
            <person name="Spatafora J."/>
            <person name="Crous P."/>
            <person name="Grigoriev I."/>
        </authorList>
    </citation>
    <scope>NUCLEOTIDE SEQUENCE</scope>
    <source>
        <strain evidence="3">CBS 125425</strain>
    </source>
</reference>
<dbReference type="OrthoDB" id="541052at2759"/>
<keyword evidence="4" id="KW-1185">Reference proteome</keyword>